<reference evidence="1 2" key="1">
    <citation type="submission" date="2018-05" db="EMBL/GenBank/DDBJ databases">
        <title>Draft genome of Methanospirillum lacunae Ki8-1.</title>
        <authorList>
            <person name="Dueholm M.S."/>
            <person name="Nielsen P.H."/>
            <person name="Bakmann L.F."/>
            <person name="Otzen D.E."/>
        </authorList>
    </citation>
    <scope>NUCLEOTIDE SEQUENCE [LARGE SCALE GENOMIC DNA]</scope>
    <source>
        <strain evidence="1 2">Ki8-1</strain>
    </source>
</reference>
<dbReference type="OrthoDB" id="145435at2157"/>
<comment type="caution">
    <text evidence="1">The sequence shown here is derived from an EMBL/GenBank/DDBJ whole genome shotgun (WGS) entry which is preliminary data.</text>
</comment>
<dbReference type="GeneID" id="97548469"/>
<dbReference type="InterPro" id="IPR014518">
    <property type="entry name" value="UCP022079"/>
</dbReference>
<gene>
    <name evidence="1" type="ORF">DK846_07705</name>
</gene>
<sequence length="213" mass="24087">MAPKKKKDAASAQDEAPLKLFYIFYSQERWENWLKALSEADFEGSADDDEMPEGFQLLSSFNQDICIEVLKIVKLYQNNRFTKEESLQRISDVEEIVLNQTVEGDLEEVIASLQFSMLVLFAATRKFLEGGFDEDIKALVKKGKSIDEEQMEEILEVAAIIGANVINGKSCCGRYIKESDDPGMFDEWLIEVETINEALATLKNFDEEAGESS</sequence>
<dbReference type="RefSeq" id="WP_109968335.1">
    <property type="nucleotide sequence ID" value="NZ_CP176093.1"/>
</dbReference>
<protein>
    <submittedName>
        <fullName evidence="1">DUF2150 domain-containing protein</fullName>
    </submittedName>
</protein>
<name>A0A2V2NBZ2_9EURY</name>
<accession>A0A2V2NBZ2</accession>
<dbReference type="Proteomes" id="UP000245657">
    <property type="component" value="Unassembled WGS sequence"/>
</dbReference>
<dbReference type="EMBL" id="QGMY01000006">
    <property type="protein sequence ID" value="PWR72823.1"/>
    <property type="molecule type" value="Genomic_DNA"/>
</dbReference>
<proteinExistence type="predicted"/>
<dbReference type="Pfam" id="PF09920">
    <property type="entry name" value="DUF2150"/>
    <property type="match status" value="1"/>
</dbReference>
<keyword evidence="2" id="KW-1185">Reference proteome</keyword>
<dbReference type="AlphaFoldDB" id="A0A2V2NBZ2"/>
<organism evidence="1 2">
    <name type="scientific">Methanospirillum lacunae</name>
    <dbReference type="NCBI Taxonomy" id="668570"/>
    <lineage>
        <taxon>Archaea</taxon>
        <taxon>Methanobacteriati</taxon>
        <taxon>Methanobacteriota</taxon>
        <taxon>Stenosarchaea group</taxon>
        <taxon>Methanomicrobia</taxon>
        <taxon>Methanomicrobiales</taxon>
        <taxon>Methanospirillaceae</taxon>
        <taxon>Methanospirillum</taxon>
    </lineage>
</organism>
<evidence type="ECO:0000313" key="2">
    <source>
        <dbReference type="Proteomes" id="UP000245657"/>
    </source>
</evidence>
<evidence type="ECO:0000313" key="1">
    <source>
        <dbReference type="EMBL" id="PWR72823.1"/>
    </source>
</evidence>